<accession>A0A0R3MFJ1</accession>
<dbReference type="PANTHER" id="PTHR43466">
    <property type="entry name" value="2-OXO-4-HYDROXY-4-CARBOXY-5-UREIDOIMIDAZOLINE DECARBOXYLASE-RELATED"/>
    <property type="match status" value="1"/>
</dbReference>
<dbReference type="GO" id="GO:0051997">
    <property type="term" value="F:2-oxo-4-hydroxy-4-carboxy-5-ureidoimidazoline decarboxylase activity"/>
    <property type="evidence" value="ECO:0007669"/>
    <property type="project" value="UniProtKB-EC"/>
</dbReference>
<comment type="caution">
    <text evidence="8">The sequence shown here is derived from an EMBL/GenBank/DDBJ whole genome shotgun (WGS) entry which is preliminary data.</text>
</comment>
<dbReference type="GO" id="GO:0019628">
    <property type="term" value="P:urate catabolic process"/>
    <property type="evidence" value="ECO:0007669"/>
    <property type="project" value="TreeGrafter"/>
</dbReference>
<evidence type="ECO:0000256" key="1">
    <source>
        <dbReference type="ARBA" id="ARBA00001163"/>
    </source>
</evidence>
<evidence type="ECO:0000259" key="7">
    <source>
        <dbReference type="Pfam" id="PF09349"/>
    </source>
</evidence>
<sequence length="99" mass="10879">MPSKTLSDLNACSRDDFVTALGNVFECSPWIAEQAALARPFDGVRQLFDAMKTVVDQTAPELRLALIRAHPDLANKCELSVRSHDQTGFDLLELGQTCS</sequence>
<dbReference type="PANTHER" id="PTHR43466:SF1">
    <property type="entry name" value="2-OXO-4-HYDROXY-4-CARBOXY-5-UREIDOIMIDAZOLINE DECARBOXYLASE-RELATED"/>
    <property type="match status" value="1"/>
</dbReference>
<evidence type="ECO:0000313" key="9">
    <source>
        <dbReference type="Proteomes" id="UP000052023"/>
    </source>
</evidence>
<dbReference type="EC" id="4.1.1.97" evidence="3"/>
<proteinExistence type="predicted"/>
<keyword evidence="6" id="KW-0456">Lyase</keyword>
<evidence type="ECO:0000256" key="4">
    <source>
        <dbReference type="ARBA" id="ARBA00022631"/>
    </source>
</evidence>
<keyword evidence="4" id="KW-0659">Purine metabolism</keyword>
<dbReference type="GO" id="GO:0006144">
    <property type="term" value="P:purine nucleobase metabolic process"/>
    <property type="evidence" value="ECO:0007669"/>
    <property type="project" value="UniProtKB-KW"/>
</dbReference>
<dbReference type="Gene3D" id="1.10.3330.10">
    <property type="entry name" value="Oxo-4-hydroxy-4-carboxy-5-ureidoimidazoline decarboxylase"/>
    <property type="match status" value="1"/>
</dbReference>
<dbReference type="OrthoDB" id="9800909at2"/>
<organism evidence="8 9">
    <name type="scientific">Bradyrhizobium retamae</name>
    <dbReference type="NCBI Taxonomy" id="1300035"/>
    <lineage>
        <taxon>Bacteria</taxon>
        <taxon>Pseudomonadati</taxon>
        <taxon>Pseudomonadota</taxon>
        <taxon>Alphaproteobacteria</taxon>
        <taxon>Hyphomicrobiales</taxon>
        <taxon>Nitrobacteraceae</taxon>
        <taxon>Bradyrhizobium</taxon>
    </lineage>
</organism>
<evidence type="ECO:0000256" key="6">
    <source>
        <dbReference type="ARBA" id="ARBA00023239"/>
    </source>
</evidence>
<dbReference type="RefSeq" id="WP_057847103.1">
    <property type="nucleotide sequence ID" value="NZ_LLYA01000193.1"/>
</dbReference>
<gene>
    <name evidence="8" type="ORF">CQ13_34710</name>
</gene>
<evidence type="ECO:0000256" key="3">
    <source>
        <dbReference type="ARBA" id="ARBA00012257"/>
    </source>
</evidence>
<dbReference type="InterPro" id="IPR018020">
    <property type="entry name" value="OHCU_decarboxylase"/>
</dbReference>
<evidence type="ECO:0000256" key="2">
    <source>
        <dbReference type="ARBA" id="ARBA00004754"/>
    </source>
</evidence>
<dbReference type="AlphaFoldDB" id="A0A0R3MFJ1"/>
<evidence type="ECO:0000256" key="5">
    <source>
        <dbReference type="ARBA" id="ARBA00022793"/>
    </source>
</evidence>
<keyword evidence="5" id="KW-0210">Decarboxylase</keyword>
<feature type="domain" description="Oxo-4-hydroxy-4-carboxy-5-ureidoimidazoline decarboxylase" evidence="7">
    <location>
        <begin position="10"/>
        <end position="80"/>
    </location>
</feature>
<reference evidence="8 9" key="1">
    <citation type="submission" date="2014-03" db="EMBL/GenBank/DDBJ databases">
        <title>Bradyrhizobium valentinum sp. nov., isolated from effective nodules of Lupinus mariae-josephae, a lupine endemic of basic-lime soils in Eastern Spain.</title>
        <authorList>
            <person name="Duran D."/>
            <person name="Rey L."/>
            <person name="Navarro A."/>
            <person name="Busquets A."/>
            <person name="Imperial J."/>
            <person name="Ruiz-Argueso T."/>
        </authorList>
    </citation>
    <scope>NUCLEOTIDE SEQUENCE [LARGE SCALE GENOMIC DNA]</scope>
    <source>
        <strain evidence="8 9">Ro19</strain>
    </source>
</reference>
<dbReference type="InterPro" id="IPR036778">
    <property type="entry name" value="OHCU_decarboxylase_sf"/>
</dbReference>
<evidence type="ECO:0000313" key="8">
    <source>
        <dbReference type="EMBL" id="KRR18636.1"/>
    </source>
</evidence>
<dbReference type="EMBL" id="LLYA01000193">
    <property type="protein sequence ID" value="KRR18636.1"/>
    <property type="molecule type" value="Genomic_DNA"/>
</dbReference>
<dbReference type="Pfam" id="PF09349">
    <property type="entry name" value="OHCU_decarbox"/>
    <property type="match status" value="1"/>
</dbReference>
<dbReference type="SUPFAM" id="SSF158694">
    <property type="entry name" value="UraD-Like"/>
    <property type="match status" value="1"/>
</dbReference>
<protein>
    <recommendedName>
        <fullName evidence="3">2-oxo-4-hydroxy-4-carboxy-5-ureidoimidazoline decarboxylase</fullName>
        <ecNumber evidence="3">4.1.1.97</ecNumber>
    </recommendedName>
</protein>
<name>A0A0R3MFJ1_9BRAD</name>
<keyword evidence="9" id="KW-1185">Reference proteome</keyword>
<comment type="pathway">
    <text evidence="2">Purine metabolism; urate degradation; (S)-allantoin from urate: step 3/3.</text>
</comment>
<comment type="catalytic activity">
    <reaction evidence="1">
        <text>5-hydroxy-2-oxo-4-ureido-2,5-dihydro-1H-imidazole-5-carboxylate + H(+) = (S)-allantoin + CO2</text>
        <dbReference type="Rhea" id="RHEA:26301"/>
        <dbReference type="ChEBI" id="CHEBI:15378"/>
        <dbReference type="ChEBI" id="CHEBI:15678"/>
        <dbReference type="ChEBI" id="CHEBI:16526"/>
        <dbReference type="ChEBI" id="CHEBI:58639"/>
        <dbReference type="EC" id="4.1.1.97"/>
    </reaction>
</comment>
<dbReference type="Proteomes" id="UP000052023">
    <property type="component" value="Unassembled WGS sequence"/>
</dbReference>